<evidence type="ECO:0000313" key="3">
    <source>
        <dbReference type="Proteomes" id="UP000187406"/>
    </source>
</evidence>
<dbReference type="EMBL" id="BDDD01000358">
    <property type="protein sequence ID" value="GAV64601.1"/>
    <property type="molecule type" value="Genomic_DNA"/>
</dbReference>
<accession>A0A1Q3B997</accession>
<dbReference type="PANTHER" id="PTHR47382">
    <property type="entry name" value="U-BOX DOMAIN-CONTAINING PROTEIN 52-LIKE"/>
    <property type="match status" value="1"/>
</dbReference>
<sequence length="299" mass="33851">QRCFHPKCNVNLKECLRQIEKKAKVFSYTKKKAHNQKDGRFVTRPVACISLTKEREKEMGDETKFVLTSSMQHRKARIMSPEIVEIEEDSRSSTTAGSRDVTSDVYVGVGKDDMDVLKWALDHAVSPGARVFLVHVFPPVTYIPTPVGRLSKSQLSPEQLRVYVNEENNRRRSQLQKYIRLCNDAKVPVDTMLIEGNSTAKSLLALISVLNITNLVIGTKRPPTSWRPIKKMGKGEFIKKNAPEYCEVTVVYNGKKVVDGEQITELDHSSMASNPQRSEVTRHSERNFFECVCFSGKSS</sequence>
<gene>
    <name evidence="2" type="ORF">CFOL_v3_08119</name>
</gene>
<dbReference type="Pfam" id="PF00582">
    <property type="entry name" value="Usp"/>
    <property type="match status" value="1"/>
</dbReference>
<evidence type="ECO:0000313" key="2">
    <source>
        <dbReference type="EMBL" id="GAV64601.1"/>
    </source>
</evidence>
<evidence type="ECO:0000259" key="1">
    <source>
        <dbReference type="Pfam" id="PF00582"/>
    </source>
</evidence>
<name>A0A1Q3B997_CEPFO</name>
<comment type="caution">
    <text evidence="2">The sequence shown here is derived from an EMBL/GenBank/DDBJ whole genome shotgun (WGS) entry which is preliminary data.</text>
</comment>
<dbReference type="SUPFAM" id="SSF52402">
    <property type="entry name" value="Adenine nucleotide alpha hydrolases-like"/>
    <property type="match status" value="1"/>
</dbReference>
<organism evidence="2 3">
    <name type="scientific">Cephalotus follicularis</name>
    <name type="common">Albany pitcher plant</name>
    <dbReference type="NCBI Taxonomy" id="3775"/>
    <lineage>
        <taxon>Eukaryota</taxon>
        <taxon>Viridiplantae</taxon>
        <taxon>Streptophyta</taxon>
        <taxon>Embryophyta</taxon>
        <taxon>Tracheophyta</taxon>
        <taxon>Spermatophyta</taxon>
        <taxon>Magnoliopsida</taxon>
        <taxon>eudicotyledons</taxon>
        <taxon>Gunneridae</taxon>
        <taxon>Pentapetalae</taxon>
        <taxon>rosids</taxon>
        <taxon>fabids</taxon>
        <taxon>Oxalidales</taxon>
        <taxon>Cephalotaceae</taxon>
        <taxon>Cephalotus</taxon>
    </lineage>
</organism>
<dbReference type="CDD" id="cd01989">
    <property type="entry name" value="USP_STK_Ubox_N"/>
    <property type="match status" value="1"/>
</dbReference>
<protein>
    <submittedName>
        <fullName evidence="2">Usp domain-containing protein</fullName>
    </submittedName>
</protein>
<dbReference type="InterPro" id="IPR014729">
    <property type="entry name" value="Rossmann-like_a/b/a_fold"/>
</dbReference>
<dbReference type="InParanoid" id="A0A1Q3B997"/>
<dbReference type="OrthoDB" id="1898565at2759"/>
<feature type="non-terminal residue" evidence="2">
    <location>
        <position position="1"/>
    </location>
</feature>
<dbReference type="PANTHER" id="PTHR47382:SF1">
    <property type="entry name" value="USPA DOMAIN-CONTAINING PROTEIN"/>
    <property type="match status" value="1"/>
</dbReference>
<reference evidence="3" key="1">
    <citation type="submission" date="2016-04" db="EMBL/GenBank/DDBJ databases">
        <title>Cephalotus genome sequencing.</title>
        <authorList>
            <person name="Fukushima K."/>
            <person name="Hasebe M."/>
            <person name="Fang X."/>
        </authorList>
    </citation>
    <scope>NUCLEOTIDE SEQUENCE [LARGE SCALE GENOMIC DNA]</scope>
    <source>
        <strain evidence="3">cv. St1</strain>
    </source>
</reference>
<keyword evidence="3" id="KW-1185">Reference proteome</keyword>
<dbReference type="AlphaFoldDB" id="A0A1Q3B997"/>
<dbReference type="InterPro" id="IPR006016">
    <property type="entry name" value="UspA"/>
</dbReference>
<dbReference type="STRING" id="3775.A0A1Q3B997"/>
<dbReference type="Gene3D" id="3.40.50.620">
    <property type="entry name" value="HUPs"/>
    <property type="match status" value="1"/>
</dbReference>
<feature type="domain" description="UspA" evidence="1">
    <location>
        <begin position="112"/>
        <end position="221"/>
    </location>
</feature>
<dbReference type="Proteomes" id="UP000187406">
    <property type="component" value="Unassembled WGS sequence"/>
</dbReference>
<proteinExistence type="predicted"/>